<accession>A0ABD5MGF7</accession>
<keyword evidence="1" id="KW-0175">Coiled coil</keyword>
<dbReference type="Proteomes" id="UP001589595">
    <property type="component" value="Unassembled WGS sequence"/>
</dbReference>
<evidence type="ECO:0000313" key="4">
    <source>
        <dbReference type="Proteomes" id="UP001589595"/>
    </source>
</evidence>
<name>A0ABD5MGF7_9EURY</name>
<evidence type="ECO:0000256" key="2">
    <source>
        <dbReference type="SAM" id="MobiDB-lite"/>
    </source>
</evidence>
<evidence type="ECO:0000256" key="1">
    <source>
        <dbReference type="SAM" id="Coils"/>
    </source>
</evidence>
<evidence type="ECO:0000313" key="3">
    <source>
        <dbReference type="EMBL" id="MFB9822916.1"/>
    </source>
</evidence>
<feature type="coiled-coil region" evidence="1">
    <location>
        <begin position="46"/>
        <end position="73"/>
    </location>
</feature>
<comment type="caution">
    <text evidence="3">The sequence shown here is derived from an EMBL/GenBank/DDBJ whole genome shotgun (WGS) entry which is preliminary data.</text>
</comment>
<proteinExistence type="predicted"/>
<dbReference type="AlphaFoldDB" id="A0ABD5MGF7"/>
<gene>
    <name evidence="3" type="ORF">ACFFOL_01775</name>
</gene>
<keyword evidence="4" id="KW-1185">Reference proteome</keyword>
<reference evidence="3" key="1">
    <citation type="submission" date="2024-09" db="EMBL/GenBank/DDBJ databases">
        <authorList>
            <person name="Sun Q."/>
        </authorList>
    </citation>
    <scope>NUCLEOTIDE SEQUENCE [LARGE SCALE GENOMIC DNA]</scope>
    <source>
        <strain evidence="3">JCM 31273</strain>
    </source>
</reference>
<protein>
    <submittedName>
        <fullName evidence="3">Uncharacterized protein</fullName>
    </submittedName>
</protein>
<dbReference type="RefSeq" id="WP_222921999.1">
    <property type="nucleotide sequence ID" value="NZ_CP082286.1"/>
</dbReference>
<organism evidence="3 4">
    <name type="scientific">Halobaculum roseum</name>
    <dbReference type="NCBI Taxonomy" id="2175149"/>
    <lineage>
        <taxon>Archaea</taxon>
        <taxon>Methanobacteriati</taxon>
        <taxon>Methanobacteriota</taxon>
        <taxon>Stenosarchaea group</taxon>
        <taxon>Halobacteria</taxon>
        <taxon>Halobacteriales</taxon>
        <taxon>Haloferacaceae</taxon>
        <taxon>Halobaculum</taxon>
    </lineage>
</organism>
<dbReference type="EMBL" id="JBHMAJ010000001">
    <property type="protein sequence ID" value="MFB9822916.1"/>
    <property type="molecule type" value="Genomic_DNA"/>
</dbReference>
<feature type="compositionally biased region" description="Polar residues" evidence="2">
    <location>
        <begin position="14"/>
        <end position="27"/>
    </location>
</feature>
<feature type="compositionally biased region" description="Basic and acidic residues" evidence="2">
    <location>
        <begin position="1"/>
        <end position="12"/>
    </location>
</feature>
<feature type="region of interest" description="Disordered" evidence="2">
    <location>
        <begin position="1"/>
        <end position="37"/>
    </location>
</feature>
<dbReference type="GeneID" id="67212249"/>
<sequence>MANHNSDTHADAVQHSSKTNSNPTWTGKSDHKMSELGTKFGSVSNKDLTKAEIQTLGEEIAQVEDEAKNGDKRVAAMRLNSFWDDWTSAAVESHIKANSLNKEVNEKYGSRLNQANSYGLLGDTIFDVLSRLNEQRHKPGHNTWSDVDPLEKEFQKALGQALALTIRHYEHLENEHQ</sequence>